<dbReference type="Proteomes" id="UP000289792">
    <property type="component" value="Unassembled WGS sequence"/>
</dbReference>
<protein>
    <submittedName>
        <fullName evidence="1">Uncharacterized protein</fullName>
    </submittedName>
</protein>
<dbReference type="OrthoDB" id="1270082at2"/>
<accession>A0A4Q0XIN6</accession>
<gene>
    <name evidence="1" type="ORF">ESZ48_06475</name>
</gene>
<evidence type="ECO:0000313" key="2">
    <source>
        <dbReference type="Proteomes" id="UP000289792"/>
    </source>
</evidence>
<proteinExistence type="predicted"/>
<name>A0A4Q0XIN6_9FLAO</name>
<dbReference type="RefSeq" id="WP_129016503.1">
    <property type="nucleotide sequence ID" value="NZ_SDDZ01000002.1"/>
</dbReference>
<dbReference type="AlphaFoldDB" id="A0A4Q0XIN6"/>
<organism evidence="1 2">
    <name type="scientific">Gelidibacter gilvus</name>
    <dbReference type="NCBI Taxonomy" id="59602"/>
    <lineage>
        <taxon>Bacteria</taxon>
        <taxon>Pseudomonadati</taxon>
        <taxon>Bacteroidota</taxon>
        <taxon>Flavobacteriia</taxon>
        <taxon>Flavobacteriales</taxon>
        <taxon>Flavobacteriaceae</taxon>
        <taxon>Gelidibacter</taxon>
    </lineage>
</organism>
<reference evidence="1 2" key="1">
    <citation type="submission" date="2019-01" db="EMBL/GenBank/DDBJ databases">
        <title>Genome sequence of the Antarctic species Gelidibacter gilvus ACAM 158(T).</title>
        <authorList>
            <person name="Bowman J.P."/>
        </authorList>
    </citation>
    <scope>NUCLEOTIDE SEQUENCE [LARGE SCALE GENOMIC DNA]</scope>
    <source>
        <strain evidence="1 2">IC158</strain>
    </source>
</reference>
<evidence type="ECO:0000313" key="1">
    <source>
        <dbReference type="EMBL" id="RXJ51505.1"/>
    </source>
</evidence>
<sequence>MKKNITSFETRFWAGFTTKSPFEAFDAIFDFAHLDYYKQNLSEVVLHCYNGKVYKKEYPGRVFVFYTILRSFLKACFCLQYKGKKWKVKEVSDCKSILHRASLTKEEYANPFTVFQTAFAEKSLDEFDFFLCEIIHISLSPNVAEFDYDLITPYIHLIKMLDASQIMRESGLEKIK</sequence>
<comment type="caution">
    <text evidence="1">The sequence shown here is derived from an EMBL/GenBank/DDBJ whole genome shotgun (WGS) entry which is preliminary data.</text>
</comment>
<keyword evidence="2" id="KW-1185">Reference proteome</keyword>
<dbReference type="EMBL" id="SDDZ01000002">
    <property type="protein sequence ID" value="RXJ51505.1"/>
    <property type="molecule type" value="Genomic_DNA"/>
</dbReference>